<comment type="caution">
    <text evidence="6">The sequence shown here is derived from an EMBL/GenBank/DDBJ whole genome shotgun (WGS) entry which is preliminary data.</text>
</comment>
<gene>
    <name evidence="6" type="ORF">MIND_00380700</name>
</gene>
<dbReference type="RefSeq" id="XP_037223525.1">
    <property type="nucleotide sequence ID" value="XM_037360640.1"/>
</dbReference>
<dbReference type="Proteomes" id="UP000636479">
    <property type="component" value="Unassembled WGS sequence"/>
</dbReference>
<dbReference type="InterPro" id="IPR002893">
    <property type="entry name" value="Znf_MYND"/>
</dbReference>
<dbReference type="Pfam" id="PF01753">
    <property type="entry name" value="zf-MYND"/>
    <property type="match status" value="1"/>
</dbReference>
<evidence type="ECO:0000259" key="5">
    <source>
        <dbReference type="PROSITE" id="PS50865"/>
    </source>
</evidence>
<accession>A0A8H6T615</accession>
<dbReference type="EMBL" id="JACAZF010000003">
    <property type="protein sequence ID" value="KAF7310075.1"/>
    <property type="molecule type" value="Genomic_DNA"/>
</dbReference>
<feature type="domain" description="MYND-type" evidence="5">
    <location>
        <begin position="667"/>
        <end position="705"/>
    </location>
</feature>
<reference evidence="6" key="1">
    <citation type="submission" date="2020-05" db="EMBL/GenBank/DDBJ databases">
        <title>Mycena genomes resolve the evolution of fungal bioluminescence.</title>
        <authorList>
            <person name="Tsai I.J."/>
        </authorList>
    </citation>
    <scope>NUCLEOTIDE SEQUENCE</scope>
    <source>
        <strain evidence="6">171206Taipei</strain>
    </source>
</reference>
<dbReference type="InterPro" id="IPR016024">
    <property type="entry name" value="ARM-type_fold"/>
</dbReference>
<dbReference type="PROSITE" id="PS01360">
    <property type="entry name" value="ZF_MYND_1"/>
    <property type="match status" value="1"/>
</dbReference>
<keyword evidence="7" id="KW-1185">Reference proteome</keyword>
<evidence type="ECO:0000313" key="7">
    <source>
        <dbReference type="Proteomes" id="UP000636479"/>
    </source>
</evidence>
<keyword evidence="1" id="KW-0479">Metal-binding</keyword>
<evidence type="ECO:0000256" key="4">
    <source>
        <dbReference type="PROSITE-ProRule" id="PRU00134"/>
    </source>
</evidence>
<dbReference type="GO" id="GO:0008270">
    <property type="term" value="F:zinc ion binding"/>
    <property type="evidence" value="ECO:0007669"/>
    <property type="project" value="UniProtKB-KW"/>
</dbReference>
<keyword evidence="2 4" id="KW-0863">Zinc-finger</keyword>
<dbReference type="SUPFAM" id="SSF144232">
    <property type="entry name" value="HIT/MYND zinc finger-like"/>
    <property type="match status" value="1"/>
</dbReference>
<evidence type="ECO:0000313" key="6">
    <source>
        <dbReference type="EMBL" id="KAF7310075.1"/>
    </source>
</evidence>
<dbReference type="PROSITE" id="PS50865">
    <property type="entry name" value="ZF_MYND_2"/>
    <property type="match status" value="1"/>
</dbReference>
<proteinExistence type="predicted"/>
<keyword evidence="3" id="KW-0862">Zinc</keyword>
<dbReference type="Gene3D" id="6.10.140.2220">
    <property type="match status" value="1"/>
</dbReference>
<organism evidence="6 7">
    <name type="scientific">Mycena indigotica</name>
    <dbReference type="NCBI Taxonomy" id="2126181"/>
    <lineage>
        <taxon>Eukaryota</taxon>
        <taxon>Fungi</taxon>
        <taxon>Dikarya</taxon>
        <taxon>Basidiomycota</taxon>
        <taxon>Agaricomycotina</taxon>
        <taxon>Agaricomycetes</taxon>
        <taxon>Agaricomycetidae</taxon>
        <taxon>Agaricales</taxon>
        <taxon>Marasmiineae</taxon>
        <taxon>Mycenaceae</taxon>
        <taxon>Mycena</taxon>
    </lineage>
</organism>
<dbReference type="OrthoDB" id="341421at2759"/>
<sequence length="710" mass="79114">MTRKKAATIEALVGKVDGSPEGWVRILSILCRHFGLPSDLSTRSALKRIHGKLDEIYPRMAQEFERTPDVRIKGGIVDIYAKMCMDVILRNRLFGFGFLGQLLSLSAIPSCRNLALDSLVTITHHGGPEVRTEIARATCVPLLTLMKDFPEDRDTTDLALRALSHSIIGVVSNDAKQTEPALARSLPLQDVAQAFIDALHQPNPTPTLITHATTCLVEMSQDVKVSPSMSNLFLAGLRYNDWYHRSRCLSGLLITSIPQAEHDKRLMDPTSAVKCLMNIAEAPTHVRETMQTWGMNRSFMYKMAFSNREFAATMVAAYASGGSMYVAGKKIAKLILGVEMPFFDGFFPIKDPASEKVYFPGGGTSASGFQMWSDTLPLCSKAIRENGVANEYSLADILDLKFLLLRKRFPEAIALATQTTERNPDFAYGHYVLAVSQHDQHGLRAAKKGLKCTKGSMNLTRFMRLQMLQHSGQLACDIGLRALENPGRDGNPSSRVGGAFLTTAKKELQTFFAEASPDHRDFRSVCSWLIVLHVMSGEEISDDLHEIKPYVDRLNFALDFNKWLGIYSPRTQIRLVAESILQHFPAARKQWGEVVSSYDEKEPPVTDESMERDIAAWMEGLDGEDEADCCGHGHGHLHDHDGHAHAHSHSHTEEVALPEPKKDLYRCSFCHNPSAVLRKCAGCSEARYCDASCQKQHWSIHKRKCKSSKK</sequence>
<evidence type="ECO:0000256" key="2">
    <source>
        <dbReference type="ARBA" id="ARBA00022771"/>
    </source>
</evidence>
<dbReference type="AlphaFoldDB" id="A0A8H6T615"/>
<protein>
    <submittedName>
        <fullName evidence="6">SET and MYND-domain-containing protein 3</fullName>
    </submittedName>
</protein>
<evidence type="ECO:0000256" key="1">
    <source>
        <dbReference type="ARBA" id="ARBA00022723"/>
    </source>
</evidence>
<dbReference type="SUPFAM" id="SSF48371">
    <property type="entry name" value="ARM repeat"/>
    <property type="match status" value="1"/>
</dbReference>
<evidence type="ECO:0000256" key="3">
    <source>
        <dbReference type="ARBA" id="ARBA00022833"/>
    </source>
</evidence>
<name>A0A8H6T615_9AGAR</name>
<dbReference type="GeneID" id="59343156"/>